<organism evidence="3 4">
    <name type="scientific">Candidatus Dormiibacter inghamiae</name>
    <dbReference type="NCBI Taxonomy" id="3127013"/>
    <lineage>
        <taxon>Bacteria</taxon>
        <taxon>Bacillati</taxon>
        <taxon>Candidatus Dormiibacterota</taxon>
        <taxon>Candidatus Dormibacteria</taxon>
        <taxon>Candidatus Dormibacterales</taxon>
        <taxon>Candidatus Dormibacteraceae</taxon>
        <taxon>Candidatus Dormiibacter</taxon>
    </lineage>
</organism>
<dbReference type="EMBL" id="JAEKNQ010000031">
    <property type="protein sequence ID" value="MBJ7603106.1"/>
    <property type="molecule type" value="Genomic_DNA"/>
</dbReference>
<protein>
    <submittedName>
        <fullName evidence="3">YsnF/AvaK domain-containing protein</fullName>
    </submittedName>
</protein>
<dbReference type="InterPro" id="IPR052967">
    <property type="entry name" value="Stress_Response_Assoc"/>
</dbReference>
<dbReference type="AlphaFoldDB" id="A0A934KGL4"/>
<dbReference type="PANTHER" id="PTHR38463:SF1">
    <property type="entry name" value="STRESS RESPONSE PROTEIN YSNF"/>
    <property type="match status" value="1"/>
</dbReference>
<dbReference type="Pfam" id="PF09557">
    <property type="entry name" value="DUF2382"/>
    <property type="match status" value="1"/>
</dbReference>
<gene>
    <name evidence="3" type="ORF">JF888_07960</name>
</gene>
<dbReference type="PANTHER" id="PTHR38463">
    <property type="entry name" value="STRESS RESPONSE PROTEIN YSNF"/>
    <property type="match status" value="1"/>
</dbReference>
<evidence type="ECO:0000259" key="2">
    <source>
        <dbReference type="Pfam" id="PF09557"/>
    </source>
</evidence>
<feature type="region of interest" description="Disordered" evidence="1">
    <location>
        <begin position="1"/>
        <end position="23"/>
    </location>
</feature>
<feature type="domain" description="DUF2382" evidence="2">
    <location>
        <begin position="28"/>
        <end position="137"/>
    </location>
</feature>
<sequence length="161" mass="18335">MAEQRPRRPGSAEPVLPGRSAGGAEEVLDLLEERPEVSTRRIEAGRVRVGTRVVTEPRQLDVRVFHESVIIEHRPVNEPRPAAAAIGSTPPLVVNVEREEPAAHLRTYVRERVRVGKRRHEEQRTVTVDARREELDVERHPLDERAQAVQERPGPRSRGRR</sequence>
<feature type="compositionally biased region" description="Basic and acidic residues" evidence="1">
    <location>
        <begin position="131"/>
        <end position="146"/>
    </location>
</feature>
<evidence type="ECO:0000313" key="4">
    <source>
        <dbReference type="Proteomes" id="UP000620075"/>
    </source>
</evidence>
<feature type="region of interest" description="Disordered" evidence="1">
    <location>
        <begin position="131"/>
        <end position="161"/>
    </location>
</feature>
<evidence type="ECO:0000313" key="3">
    <source>
        <dbReference type="EMBL" id="MBJ7603106.1"/>
    </source>
</evidence>
<dbReference type="Proteomes" id="UP000620075">
    <property type="component" value="Unassembled WGS sequence"/>
</dbReference>
<dbReference type="RefSeq" id="WP_338178541.1">
    <property type="nucleotide sequence ID" value="NZ_JAEKNQ010000031.1"/>
</dbReference>
<evidence type="ECO:0000256" key="1">
    <source>
        <dbReference type="SAM" id="MobiDB-lite"/>
    </source>
</evidence>
<reference evidence="3 4" key="1">
    <citation type="submission" date="2020-10" db="EMBL/GenBank/DDBJ databases">
        <title>Ca. Dormibacterota MAGs.</title>
        <authorList>
            <person name="Montgomery K."/>
        </authorList>
    </citation>
    <scope>NUCLEOTIDE SEQUENCE [LARGE SCALE GENOMIC DNA]</scope>
    <source>
        <strain evidence="3">SC8811_S16_3</strain>
    </source>
</reference>
<name>A0A934KGL4_9BACT</name>
<dbReference type="InterPro" id="IPR019060">
    <property type="entry name" value="DUF2382"/>
</dbReference>
<proteinExistence type="predicted"/>
<comment type="caution">
    <text evidence="3">The sequence shown here is derived from an EMBL/GenBank/DDBJ whole genome shotgun (WGS) entry which is preliminary data.</text>
</comment>
<accession>A0A934KGL4</accession>